<comment type="caution">
    <text evidence="1">The sequence shown here is derived from an EMBL/GenBank/DDBJ whole genome shotgun (WGS) entry which is preliminary data.</text>
</comment>
<evidence type="ECO:0000313" key="1">
    <source>
        <dbReference type="EMBL" id="GFR58757.1"/>
    </source>
</evidence>
<dbReference type="AlphaFoldDB" id="A0AAV4EDJ2"/>
<name>A0AAV4EDJ2_9GAST</name>
<organism evidence="1 2">
    <name type="scientific">Elysia marginata</name>
    <dbReference type="NCBI Taxonomy" id="1093978"/>
    <lineage>
        <taxon>Eukaryota</taxon>
        <taxon>Metazoa</taxon>
        <taxon>Spiralia</taxon>
        <taxon>Lophotrochozoa</taxon>
        <taxon>Mollusca</taxon>
        <taxon>Gastropoda</taxon>
        <taxon>Heterobranchia</taxon>
        <taxon>Euthyneura</taxon>
        <taxon>Panpulmonata</taxon>
        <taxon>Sacoglossa</taxon>
        <taxon>Placobranchoidea</taxon>
        <taxon>Plakobranchidae</taxon>
        <taxon>Elysia</taxon>
    </lineage>
</organism>
<keyword evidence="2" id="KW-1185">Reference proteome</keyword>
<accession>A0AAV4EDJ2</accession>
<gene>
    <name evidence="1" type="ORF">ElyMa_000040000</name>
</gene>
<sequence>MKTDDVHHKGCNSFDRDTRACINQTGGTDCKPEDSTTSLHRDRLVYRITYTLTAQVDAIETNVYLFGMAKLISTTPS</sequence>
<proteinExistence type="predicted"/>
<evidence type="ECO:0000313" key="2">
    <source>
        <dbReference type="Proteomes" id="UP000762676"/>
    </source>
</evidence>
<dbReference type="Proteomes" id="UP000762676">
    <property type="component" value="Unassembled WGS sequence"/>
</dbReference>
<protein>
    <submittedName>
        <fullName evidence="1">Uncharacterized protein</fullName>
    </submittedName>
</protein>
<reference evidence="1 2" key="1">
    <citation type="journal article" date="2021" name="Elife">
        <title>Chloroplast acquisition without the gene transfer in kleptoplastic sea slugs, Plakobranchus ocellatus.</title>
        <authorList>
            <person name="Maeda T."/>
            <person name="Takahashi S."/>
            <person name="Yoshida T."/>
            <person name="Shimamura S."/>
            <person name="Takaki Y."/>
            <person name="Nagai Y."/>
            <person name="Toyoda A."/>
            <person name="Suzuki Y."/>
            <person name="Arimoto A."/>
            <person name="Ishii H."/>
            <person name="Satoh N."/>
            <person name="Nishiyama T."/>
            <person name="Hasebe M."/>
            <person name="Maruyama T."/>
            <person name="Minagawa J."/>
            <person name="Obokata J."/>
            <person name="Shigenobu S."/>
        </authorList>
    </citation>
    <scope>NUCLEOTIDE SEQUENCE [LARGE SCALE GENOMIC DNA]</scope>
</reference>
<dbReference type="EMBL" id="BMAT01000054">
    <property type="protein sequence ID" value="GFR58757.1"/>
    <property type="molecule type" value="Genomic_DNA"/>
</dbReference>